<proteinExistence type="predicted"/>
<gene>
    <name evidence="1" type="ORF">U14_00775</name>
</gene>
<dbReference type="EMBL" id="DF820455">
    <property type="protein sequence ID" value="GAK49552.1"/>
    <property type="molecule type" value="Genomic_DNA"/>
</dbReference>
<dbReference type="STRING" id="1499966.U14_00775"/>
<sequence>MKYLNVVCKFIACLTICQYLSACSLPEIADIAKKKEYNDIDPHALHSIAASLSELLIAEGIDSVAIVDFTSPTGDVTPFEQRITEQMFLSMAGFSGKIWVRRGNDLDAALESNAPEVEVWRVMGIKAVVSGAVTRQDETVTLSLRVINAETSALIAERKERCPIQIATAAEATSSFNGDNALAKTPDAKARPRSAESDDAQAIPAFSWPPALASASTKVPSAFLVGANASATLAHVAETLERALNETGYTERSYYAVPNGFALVTRLEQVNPDGTPKPIPDRWSVQMTTPKVFSLASYLQALFTSQEGHFRIIAFIVTAAPFMQNPNVAVSREEAMEWLSVGSQMLPASIGNLPYSERHYCVALIYEFEQPTRNHEATFKMLSALSGIEHLKKAHIWEVLEQ</sequence>
<dbReference type="HOGENOM" id="CLU_684526_0_0_0"/>
<accession>A0A0S6VQZ0</accession>
<name>A0A0S6VQZ0_9BACT</name>
<protein>
    <recommendedName>
        <fullName evidence="3">FlgO domain-containing protein</fullName>
    </recommendedName>
</protein>
<reference evidence="1" key="1">
    <citation type="journal article" date="2015" name="PeerJ">
        <title>First genomic representation of candidate bacterial phylum KSB3 points to enhanced environmental sensing as a trigger of wastewater bulking.</title>
        <authorList>
            <person name="Sekiguchi Y."/>
            <person name="Ohashi A."/>
            <person name="Parks D.H."/>
            <person name="Yamauchi T."/>
            <person name="Tyson G.W."/>
            <person name="Hugenholtz P."/>
        </authorList>
    </citation>
    <scope>NUCLEOTIDE SEQUENCE [LARGE SCALE GENOMIC DNA]</scope>
</reference>
<dbReference type="AlphaFoldDB" id="A0A0S6VQZ0"/>
<evidence type="ECO:0000313" key="2">
    <source>
        <dbReference type="Proteomes" id="UP000030700"/>
    </source>
</evidence>
<evidence type="ECO:0000313" key="1">
    <source>
        <dbReference type="EMBL" id="GAK49552.1"/>
    </source>
</evidence>
<organism evidence="1">
    <name type="scientific">Candidatus Moduliflexus flocculans</name>
    <dbReference type="NCBI Taxonomy" id="1499966"/>
    <lineage>
        <taxon>Bacteria</taxon>
        <taxon>Candidatus Moduliflexota</taxon>
        <taxon>Candidatus Moduliflexia</taxon>
        <taxon>Candidatus Moduliflexales</taxon>
        <taxon>Candidatus Moduliflexaceae</taxon>
    </lineage>
</organism>
<evidence type="ECO:0008006" key="3">
    <source>
        <dbReference type="Google" id="ProtNLM"/>
    </source>
</evidence>
<keyword evidence="2" id="KW-1185">Reference proteome</keyword>
<dbReference type="Proteomes" id="UP000030700">
    <property type="component" value="Unassembled WGS sequence"/>
</dbReference>